<organism evidence="2 3">
    <name type="scientific">Thomasclavelia cocleata</name>
    <dbReference type="NCBI Taxonomy" id="69824"/>
    <lineage>
        <taxon>Bacteria</taxon>
        <taxon>Bacillati</taxon>
        <taxon>Bacillota</taxon>
        <taxon>Erysipelotrichia</taxon>
        <taxon>Erysipelotrichales</taxon>
        <taxon>Coprobacillaceae</taxon>
        <taxon>Thomasclavelia</taxon>
    </lineage>
</organism>
<dbReference type="RefSeq" id="WP_285946285.1">
    <property type="nucleotide sequence ID" value="NZ_CASIGB010000023.1"/>
</dbReference>
<reference evidence="3" key="1">
    <citation type="submission" date="2016-10" db="EMBL/GenBank/DDBJ databases">
        <authorList>
            <person name="Varghese N."/>
            <person name="Submissions S."/>
        </authorList>
    </citation>
    <scope>NUCLEOTIDE SEQUENCE [LARGE SCALE GENOMIC DNA]</scope>
    <source>
        <strain evidence="3">DSM 1551</strain>
    </source>
</reference>
<dbReference type="PROSITE" id="PS51257">
    <property type="entry name" value="PROKAR_LIPOPROTEIN"/>
    <property type="match status" value="1"/>
</dbReference>
<keyword evidence="1" id="KW-1133">Transmembrane helix</keyword>
<keyword evidence="1" id="KW-0472">Membrane</keyword>
<accession>A0A1I0E2H1</accession>
<dbReference type="Proteomes" id="UP000198558">
    <property type="component" value="Unassembled WGS sequence"/>
</dbReference>
<name>A0A1I0E2H1_9FIRM</name>
<keyword evidence="1" id="KW-0812">Transmembrane</keyword>
<dbReference type="AlphaFoldDB" id="A0A1I0E2H1"/>
<evidence type="ECO:0000256" key="1">
    <source>
        <dbReference type="SAM" id="Phobius"/>
    </source>
</evidence>
<sequence>MLNRFKGIKLKWYHFVVFWLPGGMFWLSCLIAYQYKNTKVI</sequence>
<evidence type="ECO:0000313" key="2">
    <source>
        <dbReference type="EMBL" id="SET39255.1"/>
    </source>
</evidence>
<proteinExistence type="predicted"/>
<protein>
    <submittedName>
        <fullName evidence="2">Uncharacterized protein</fullName>
    </submittedName>
</protein>
<keyword evidence="3" id="KW-1185">Reference proteome</keyword>
<evidence type="ECO:0000313" key="3">
    <source>
        <dbReference type="Proteomes" id="UP000198558"/>
    </source>
</evidence>
<dbReference type="EMBL" id="FOIN01000009">
    <property type="protein sequence ID" value="SET39255.1"/>
    <property type="molecule type" value="Genomic_DNA"/>
</dbReference>
<gene>
    <name evidence="2" type="ORF">SAMN04489758_10925</name>
</gene>
<feature type="transmembrane region" description="Helical" evidence="1">
    <location>
        <begin position="12"/>
        <end position="35"/>
    </location>
</feature>